<evidence type="ECO:0000256" key="6">
    <source>
        <dbReference type="RuleBase" id="RU000553"/>
    </source>
</evidence>
<comment type="catalytic activity">
    <reaction evidence="4 5 6">
        <text>an acyl phosphate + H2O = a carboxylate + phosphate + H(+)</text>
        <dbReference type="Rhea" id="RHEA:14965"/>
        <dbReference type="ChEBI" id="CHEBI:15377"/>
        <dbReference type="ChEBI" id="CHEBI:15378"/>
        <dbReference type="ChEBI" id="CHEBI:29067"/>
        <dbReference type="ChEBI" id="CHEBI:43474"/>
        <dbReference type="ChEBI" id="CHEBI:59918"/>
        <dbReference type="EC" id="3.6.1.7"/>
    </reaction>
</comment>
<evidence type="ECO:0000256" key="1">
    <source>
        <dbReference type="ARBA" id="ARBA00005614"/>
    </source>
</evidence>
<evidence type="ECO:0000256" key="3">
    <source>
        <dbReference type="ARBA" id="ARBA00015991"/>
    </source>
</evidence>
<accession>A0A9J6RQ43</accession>
<dbReference type="Gene3D" id="3.30.70.100">
    <property type="match status" value="1"/>
</dbReference>
<feature type="active site" evidence="5">
    <location>
        <position position="40"/>
    </location>
</feature>
<gene>
    <name evidence="9" type="ORF">O0V09_13140</name>
</gene>
<comment type="similarity">
    <text evidence="1 7">Belongs to the acylphosphatase family.</text>
</comment>
<keyword evidence="10" id="KW-1185">Reference proteome</keyword>
<dbReference type="InterPro" id="IPR036046">
    <property type="entry name" value="Acylphosphatase-like_dom_sf"/>
</dbReference>
<dbReference type="Pfam" id="PF00708">
    <property type="entry name" value="Acylphosphatase"/>
    <property type="match status" value="1"/>
</dbReference>
<evidence type="ECO:0000256" key="2">
    <source>
        <dbReference type="ARBA" id="ARBA00012150"/>
    </source>
</evidence>
<reference evidence="9 10" key="1">
    <citation type="submission" date="2022-12" db="EMBL/GenBank/DDBJ databases">
        <title>Dasania phycosphaerae sp. nov., isolated from particulate material of the south coast of Korea.</title>
        <authorList>
            <person name="Jiang Y."/>
        </authorList>
    </citation>
    <scope>NUCLEOTIDE SEQUENCE [LARGE SCALE GENOMIC DNA]</scope>
    <source>
        <strain evidence="9 10">GY-19</strain>
    </source>
</reference>
<evidence type="ECO:0000256" key="5">
    <source>
        <dbReference type="PROSITE-ProRule" id="PRU00520"/>
    </source>
</evidence>
<name>A0A9J6RQ43_9GAMM</name>
<evidence type="ECO:0000313" key="9">
    <source>
        <dbReference type="EMBL" id="MCZ0866149.1"/>
    </source>
</evidence>
<dbReference type="AlphaFoldDB" id="A0A9J6RQ43"/>
<dbReference type="PROSITE" id="PS00150">
    <property type="entry name" value="ACYLPHOSPHATASE_1"/>
    <property type="match status" value="1"/>
</dbReference>
<sequence>MAEQLSTLHGFVSGKVQGVWFRAFTQQQALAANVCGWAKNLSDGRVEFMLSGAADDLLAVCKALHQGPEHARVDRVDVETLAYKELSGFQIR</sequence>
<dbReference type="PROSITE" id="PS51160">
    <property type="entry name" value="ACYLPHOSPHATASE_3"/>
    <property type="match status" value="1"/>
</dbReference>
<dbReference type="RefSeq" id="WP_258332303.1">
    <property type="nucleotide sequence ID" value="NZ_JAPTGG010000010.1"/>
</dbReference>
<evidence type="ECO:0000313" key="10">
    <source>
        <dbReference type="Proteomes" id="UP001069090"/>
    </source>
</evidence>
<evidence type="ECO:0000259" key="8">
    <source>
        <dbReference type="PROSITE" id="PS51160"/>
    </source>
</evidence>
<evidence type="ECO:0000256" key="4">
    <source>
        <dbReference type="ARBA" id="ARBA00047645"/>
    </source>
</evidence>
<dbReference type="PANTHER" id="PTHR47268">
    <property type="entry name" value="ACYLPHOSPHATASE"/>
    <property type="match status" value="1"/>
</dbReference>
<dbReference type="InterPro" id="IPR017968">
    <property type="entry name" value="Acylphosphatase_CS"/>
</dbReference>
<dbReference type="EC" id="3.6.1.7" evidence="2 5"/>
<keyword evidence="5 6" id="KW-0378">Hydrolase</keyword>
<protein>
    <recommendedName>
        <fullName evidence="3 5">Acylphosphatase</fullName>
        <ecNumber evidence="2 5">3.6.1.7</ecNumber>
    </recommendedName>
</protein>
<organism evidence="9 10">
    <name type="scientific">Dasania phycosphaerae</name>
    <dbReference type="NCBI Taxonomy" id="2950436"/>
    <lineage>
        <taxon>Bacteria</taxon>
        <taxon>Pseudomonadati</taxon>
        <taxon>Pseudomonadota</taxon>
        <taxon>Gammaproteobacteria</taxon>
        <taxon>Cellvibrionales</taxon>
        <taxon>Spongiibacteraceae</taxon>
        <taxon>Dasania</taxon>
    </lineage>
</organism>
<dbReference type="EMBL" id="JAPTGG010000010">
    <property type="protein sequence ID" value="MCZ0866149.1"/>
    <property type="molecule type" value="Genomic_DNA"/>
</dbReference>
<dbReference type="Proteomes" id="UP001069090">
    <property type="component" value="Unassembled WGS sequence"/>
</dbReference>
<dbReference type="PANTHER" id="PTHR47268:SF4">
    <property type="entry name" value="ACYLPHOSPHATASE"/>
    <property type="match status" value="1"/>
</dbReference>
<dbReference type="PROSITE" id="PS00151">
    <property type="entry name" value="ACYLPHOSPHATASE_2"/>
    <property type="match status" value="1"/>
</dbReference>
<dbReference type="SUPFAM" id="SSF54975">
    <property type="entry name" value="Acylphosphatase/BLUF domain-like"/>
    <property type="match status" value="1"/>
</dbReference>
<proteinExistence type="inferred from homology"/>
<dbReference type="InterPro" id="IPR020456">
    <property type="entry name" value="Acylphosphatase"/>
</dbReference>
<dbReference type="InterPro" id="IPR001792">
    <property type="entry name" value="Acylphosphatase-like_dom"/>
</dbReference>
<comment type="caution">
    <text evidence="9">The sequence shown here is derived from an EMBL/GenBank/DDBJ whole genome shotgun (WGS) entry which is preliminary data.</text>
</comment>
<feature type="active site" evidence="5">
    <location>
        <position position="22"/>
    </location>
</feature>
<feature type="domain" description="Acylphosphatase-like" evidence="8">
    <location>
        <begin position="7"/>
        <end position="92"/>
    </location>
</feature>
<evidence type="ECO:0000256" key="7">
    <source>
        <dbReference type="RuleBase" id="RU004168"/>
    </source>
</evidence>
<dbReference type="GO" id="GO:0003998">
    <property type="term" value="F:acylphosphatase activity"/>
    <property type="evidence" value="ECO:0007669"/>
    <property type="project" value="UniProtKB-EC"/>
</dbReference>